<gene>
    <name evidence="2" type="ORF">CkaCkLH20_09473</name>
</gene>
<dbReference type="InterPro" id="IPR000396">
    <property type="entry name" value="Pdiesterase2"/>
</dbReference>
<dbReference type="GeneID" id="62165262"/>
<dbReference type="OrthoDB" id="258495at2759"/>
<dbReference type="EMBL" id="JAATWM020000034">
    <property type="protein sequence ID" value="KAF9872963.1"/>
    <property type="molecule type" value="Genomic_DNA"/>
</dbReference>
<dbReference type="AlphaFoldDB" id="A0A9P6HWV3"/>
<dbReference type="RefSeq" id="XP_038742424.1">
    <property type="nucleotide sequence ID" value="XM_038892188.1"/>
</dbReference>
<sequence length="517" mass="55793">MADTNGEPEKAQAQAHPPALHVIVLGAGGGPQENNTTALLVRSVASGWTRRSIISVDAGVHLSAITNILEKTVPAGLSAETLPHTLTDGPFKGLELTAETTSFYPSTIAAYITRSLIETYVITHPHLDHIAGFVVNTAGLTRQKRLAALPTTINAFKNHIFNNIIWPNLSDENNGAGLVTYIRLVEGGSPAIGDGEAKGYLEVGDNLLAKVWSVSHGHCIEHHPHRGSTSSAATPHRYGSVDGASMASPRILAHGFPPSTGPMIPRAASVAPEPMPSECVYDSSAYFIQDYVTKQEILIFGDVEPDSISLSPRNERIWKEAASKIAAGQLAAIFIECSYDESQSVDRLFGHMKPSYLIEELRALAYEVRQVDHLSRKRKRDPETVHRRRTGGPLSRVAHGDESPISPKSVAKRALSTDIPNVPPLPPLPPSATSVESSHLTTPTETELGMSESEDGLQGPSLKGFLKGVKIVVIHVKERLDGTNVGAVIERELLKFEEKEQLGCEFIISKPGESIYL</sequence>
<protein>
    <submittedName>
        <fullName evidence="2">cAMP phosphodiesterase class-II</fullName>
    </submittedName>
</protein>
<dbReference type="GO" id="GO:0004115">
    <property type="term" value="F:3',5'-cyclic-AMP phosphodiesterase activity"/>
    <property type="evidence" value="ECO:0007669"/>
    <property type="project" value="InterPro"/>
</dbReference>
<dbReference type="GO" id="GO:1902660">
    <property type="term" value="P:negative regulation of glucose mediated signaling pathway"/>
    <property type="evidence" value="ECO:0007669"/>
    <property type="project" value="TreeGrafter"/>
</dbReference>
<feature type="compositionally biased region" description="Basic and acidic residues" evidence="1">
    <location>
        <begin position="372"/>
        <end position="385"/>
    </location>
</feature>
<reference evidence="2" key="1">
    <citation type="submission" date="2020-03" db="EMBL/GenBank/DDBJ databases">
        <authorList>
            <person name="He L."/>
        </authorList>
    </citation>
    <scope>NUCLEOTIDE SEQUENCE</scope>
    <source>
        <strain evidence="2">CkLH20</strain>
    </source>
</reference>
<dbReference type="PANTHER" id="PTHR28283">
    <property type="entry name" value="3',5'-CYCLIC-NUCLEOTIDE PHOSPHODIESTERASE 1"/>
    <property type="match status" value="1"/>
</dbReference>
<dbReference type="PRINTS" id="PR00388">
    <property type="entry name" value="PDIESTERASE2"/>
</dbReference>
<dbReference type="CDD" id="cd07735">
    <property type="entry name" value="class_II_PDE_MBL-fold"/>
    <property type="match status" value="1"/>
</dbReference>
<organism evidence="2 3">
    <name type="scientific">Colletotrichum karsti</name>
    <dbReference type="NCBI Taxonomy" id="1095194"/>
    <lineage>
        <taxon>Eukaryota</taxon>
        <taxon>Fungi</taxon>
        <taxon>Dikarya</taxon>
        <taxon>Ascomycota</taxon>
        <taxon>Pezizomycotina</taxon>
        <taxon>Sordariomycetes</taxon>
        <taxon>Hypocreomycetidae</taxon>
        <taxon>Glomerellales</taxon>
        <taxon>Glomerellaceae</taxon>
        <taxon>Colletotrichum</taxon>
        <taxon>Colletotrichum boninense species complex</taxon>
    </lineage>
</organism>
<keyword evidence="3" id="KW-1185">Reference proteome</keyword>
<dbReference type="Gene3D" id="3.60.15.10">
    <property type="entry name" value="Ribonuclease Z/Hydroxyacylglutathione hydrolase-like"/>
    <property type="match status" value="1"/>
</dbReference>
<evidence type="ECO:0000256" key="1">
    <source>
        <dbReference type="SAM" id="MobiDB-lite"/>
    </source>
</evidence>
<dbReference type="GO" id="GO:0047555">
    <property type="term" value="F:3',5'-cyclic-GMP phosphodiesterase activity"/>
    <property type="evidence" value="ECO:0007669"/>
    <property type="project" value="TreeGrafter"/>
</dbReference>
<feature type="compositionally biased region" description="Pro residues" evidence="1">
    <location>
        <begin position="421"/>
        <end position="430"/>
    </location>
</feature>
<accession>A0A9P6HWV3</accession>
<dbReference type="PANTHER" id="PTHR28283:SF1">
    <property type="entry name" value="3',5'-CYCLIC-NUCLEOTIDE PHOSPHODIESTERASE 1"/>
    <property type="match status" value="1"/>
</dbReference>
<feature type="compositionally biased region" description="Polar residues" evidence="1">
    <location>
        <begin position="431"/>
        <end position="445"/>
    </location>
</feature>
<reference evidence="2" key="2">
    <citation type="submission" date="2020-11" db="EMBL/GenBank/DDBJ databases">
        <title>Whole genome sequencing of Colletotrichum sp.</title>
        <authorList>
            <person name="Li H."/>
        </authorList>
    </citation>
    <scope>NUCLEOTIDE SEQUENCE</scope>
    <source>
        <strain evidence="2">CkLH20</strain>
    </source>
</reference>
<evidence type="ECO:0000313" key="2">
    <source>
        <dbReference type="EMBL" id="KAF9872963.1"/>
    </source>
</evidence>
<name>A0A9P6HWV3_9PEZI</name>
<proteinExistence type="predicted"/>
<comment type="caution">
    <text evidence="2">The sequence shown here is derived from an EMBL/GenBank/DDBJ whole genome shotgun (WGS) entry which is preliminary data.</text>
</comment>
<feature type="region of interest" description="Disordered" evidence="1">
    <location>
        <begin position="372"/>
        <end position="459"/>
    </location>
</feature>
<dbReference type="SUPFAM" id="SSF56281">
    <property type="entry name" value="Metallo-hydrolase/oxidoreductase"/>
    <property type="match status" value="1"/>
</dbReference>
<evidence type="ECO:0000313" key="3">
    <source>
        <dbReference type="Proteomes" id="UP000781932"/>
    </source>
</evidence>
<dbReference type="InterPro" id="IPR036866">
    <property type="entry name" value="RibonucZ/Hydroxyglut_hydro"/>
</dbReference>
<dbReference type="Pfam" id="PF02112">
    <property type="entry name" value="PDEase_II"/>
    <property type="match status" value="1"/>
</dbReference>
<dbReference type="Proteomes" id="UP000781932">
    <property type="component" value="Unassembled WGS sequence"/>
</dbReference>
<dbReference type="GO" id="GO:0006198">
    <property type="term" value="P:cAMP catabolic process"/>
    <property type="evidence" value="ECO:0007669"/>
    <property type="project" value="InterPro"/>
</dbReference>